<proteinExistence type="predicted"/>
<evidence type="ECO:0000313" key="1">
    <source>
        <dbReference type="EMBL" id="KJA15333.1"/>
    </source>
</evidence>
<dbReference type="EMBL" id="KN817648">
    <property type="protein sequence ID" value="KJA15333.1"/>
    <property type="molecule type" value="Genomic_DNA"/>
</dbReference>
<dbReference type="Proteomes" id="UP000054270">
    <property type="component" value="Unassembled WGS sequence"/>
</dbReference>
<dbReference type="AlphaFoldDB" id="A0A0D2LWU0"/>
<evidence type="ECO:0000313" key="2">
    <source>
        <dbReference type="Proteomes" id="UP000054270"/>
    </source>
</evidence>
<sequence length="190" mass="21854">MLLSPARSSPQGSVQSHGLHPFDPMGTILLTHPKDYLTTLDLPMYQFTQVRLHLTGPMIPYIHGGRSLVPIPARDAHRVEFSWNAHTRRLRERGQGASIRPAESYTEGMIIDLCHVDMWVKTEEVASKMMFLHLLLLFAPKNARGEKEHGVRDWGIVCPDCEEAITHYASDEDWYGRYYHHRLHSLCKKQ</sequence>
<gene>
    <name evidence="1" type="ORF">HYPSUDRAFT_58880</name>
</gene>
<organism evidence="1 2">
    <name type="scientific">Hypholoma sublateritium (strain FD-334 SS-4)</name>
    <dbReference type="NCBI Taxonomy" id="945553"/>
    <lineage>
        <taxon>Eukaryota</taxon>
        <taxon>Fungi</taxon>
        <taxon>Dikarya</taxon>
        <taxon>Basidiomycota</taxon>
        <taxon>Agaricomycotina</taxon>
        <taxon>Agaricomycetes</taxon>
        <taxon>Agaricomycetidae</taxon>
        <taxon>Agaricales</taxon>
        <taxon>Agaricineae</taxon>
        <taxon>Strophariaceae</taxon>
        <taxon>Hypholoma</taxon>
    </lineage>
</organism>
<reference evidence="2" key="1">
    <citation type="submission" date="2014-04" db="EMBL/GenBank/DDBJ databases">
        <title>Evolutionary Origins and Diversification of the Mycorrhizal Mutualists.</title>
        <authorList>
            <consortium name="DOE Joint Genome Institute"/>
            <consortium name="Mycorrhizal Genomics Consortium"/>
            <person name="Kohler A."/>
            <person name="Kuo A."/>
            <person name="Nagy L.G."/>
            <person name="Floudas D."/>
            <person name="Copeland A."/>
            <person name="Barry K.W."/>
            <person name="Cichocki N."/>
            <person name="Veneault-Fourrey C."/>
            <person name="LaButti K."/>
            <person name="Lindquist E.A."/>
            <person name="Lipzen A."/>
            <person name="Lundell T."/>
            <person name="Morin E."/>
            <person name="Murat C."/>
            <person name="Riley R."/>
            <person name="Ohm R."/>
            <person name="Sun H."/>
            <person name="Tunlid A."/>
            <person name="Henrissat B."/>
            <person name="Grigoriev I.V."/>
            <person name="Hibbett D.S."/>
            <person name="Martin F."/>
        </authorList>
    </citation>
    <scope>NUCLEOTIDE SEQUENCE [LARGE SCALE GENOMIC DNA]</scope>
    <source>
        <strain evidence="2">FD-334 SS-4</strain>
    </source>
</reference>
<keyword evidence="2" id="KW-1185">Reference proteome</keyword>
<protein>
    <submittedName>
        <fullName evidence="1">Uncharacterized protein</fullName>
    </submittedName>
</protein>
<name>A0A0D2LWU0_HYPSF</name>
<accession>A0A0D2LWU0</accession>